<dbReference type="SUPFAM" id="SSF53448">
    <property type="entry name" value="Nucleotide-diphospho-sugar transferases"/>
    <property type="match status" value="1"/>
</dbReference>
<dbReference type="InterPro" id="IPR001173">
    <property type="entry name" value="Glyco_trans_2-like"/>
</dbReference>
<dbReference type="PANTHER" id="PTHR43179:SF11">
    <property type="entry name" value="GLYCOSYL TRANSFERASE"/>
    <property type="match status" value="1"/>
</dbReference>
<dbReference type="PANTHER" id="PTHR43179">
    <property type="entry name" value="RHAMNOSYLTRANSFERASE WBBL"/>
    <property type="match status" value="1"/>
</dbReference>
<protein>
    <recommendedName>
        <fullName evidence="1">Glycosyltransferase 2-like domain-containing protein</fullName>
    </recommendedName>
</protein>
<evidence type="ECO:0000313" key="2">
    <source>
        <dbReference type="EMBL" id="SDZ41364.1"/>
    </source>
</evidence>
<dbReference type="RefSeq" id="WP_092556532.1">
    <property type="nucleotide sequence ID" value="NZ_FNPZ01000004.1"/>
</dbReference>
<dbReference type="AlphaFoldDB" id="A0A1H3STU1"/>
<proteinExistence type="predicted"/>
<name>A0A1H3STU1_9MICO</name>
<sequence>MQSQTDGVVSLVLVNYRGADDTIQALQAVRELDWPAHRLEIIVLDNDSGDDSVERIRSAAPEITLIESGENLGFAAGCNRAVAVAKGQYIALLNNDARPDPLWLSAAVTAFEADPAVSAVASRVLDWEGETIDFVDAAMTWSGMAYKPLTGHPRDDASHSRQKDVLFATGSAMLVRADAWRELGGFDEDFFMFYEDVDLGWRLNLAGGRVRYVPESLVYHRHHASMTRFGGYRESYLLERNALFTLYKNAGEEQLRAALPAALALIARRGVAKGGLDSTELDIRRATESEPESESVPRESLAGLFAVDQFVESLPRLVEQRRVIQATRLRDDADMAALFGQQDDPPVHDAYLLAGYEKVVNAFPVLSGERRRRVLVVTGDSIGVKLAGPGIRAWNICAALAEEHDVRLVSTASVEPLPAPFELAAVARRRPDEMRQHEEWADVIIVQGHVLLLFPVLAKTAKIVVVDIYDPLHLEQLEQGREKPFEQWDRQIVDASEVLNHQLQIGDFFICASERQRYFWLGQLAAMGRINAYTYGRDEDLRSLIDIVPFGLSDQPPVHTRPALRGVVPGIGADDKIVIWGGGLYNWFDPETLIRAVAVLAERRPTVRLFFMGTAHPNPNVPEMDIVRRCRELAGELGVSSKNVFFNDSWVDFADRGNYLLEADAGVSTHFQHVETTFSFRTRILDYLWAGLPIISTAGDSFADLVAERGLGAVVPERDVSALVEALDSVLFDEELAESSRAAVRETAQEFTWRASLAPLIEFCRHPAKAADRTPEAATQTSGDLGSIERRYAAIRPGGVRYDLGRAAYYLRNGGVKAVVGKFRARRAGG</sequence>
<dbReference type="STRING" id="381665.SAMN05216554_3690"/>
<dbReference type="SUPFAM" id="SSF53756">
    <property type="entry name" value="UDP-Glycosyltransferase/glycogen phosphorylase"/>
    <property type="match status" value="1"/>
</dbReference>
<dbReference type="InterPro" id="IPR029044">
    <property type="entry name" value="Nucleotide-diphossugar_trans"/>
</dbReference>
<dbReference type="Pfam" id="PF13692">
    <property type="entry name" value="Glyco_trans_1_4"/>
    <property type="match status" value="1"/>
</dbReference>
<dbReference type="CDD" id="cd03801">
    <property type="entry name" value="GT4_PimA-like"/>
    <property type="match status" value="1"/>
</dbReference>
<dbReference type="Gene3D" id="3.90.550.10">
    <property type="entry name" value="Spore Coat Polysaccharide Biosynthesis Protein SpsA, Chain A"/>
    <property type="match status" value="1"/>
</dbReference>
<dbReference type="EMBL" id="FNPZ01000004">
    <property type="protein sequence ID" value="SDZ41364.1"/>
    <property type="molecule type" value="Genomic_DNA"/>
</dbReference>
<evidence type="ECO:0000313" key="3">
    <source>
        <dbReference type="Proteomes" id="UP000198891"/>
    </source>
</evidence>
<dbReference type="Gene3D" id="3.40.50.2000">
    <property type="entry name" value="Glycogen Phosphorylase B"/>
    <property type="match status" value="1"/>
</dbReference>
<reference evidence="2 3" key="1">
    <citation type="submission" date="2016-10" db="EMBL/GenBank/DDBJ databases">
        <authorList>
            <person name="de Groot N.N."/>
        </authorList>
    </citation>
    <scope>NUCLEOTIDE SEQUENCE [LARGE SCALE GENOMIC DNA]</scope>
    <source>
        <strain evidence="2 3">CGMCC 4.3491</strain>
    </source>
</reference>
<dbReference type="Proteomes" id="UP000198891">
    <property type="component" value="Unassembled WGS sequence"/>
</dbReference>
<gene>
    <name evidence="2" type="ORF">SAMN05216554_3690</name>
</gene>
<dbReference type="OrthoDB" id="9771846at2"/>
<feature type="domain" description="Glycosyltransferase 2-like" evidence="1">
    <location>
        <begin position="10"/>
        <end position="182"/>
    </location>
</feature>
<evidence type="ECO:0000259" key="1">
    <source>
        <dbReference type="Pfam" id="PF00535"/>
    </source>
</evidence>
<accession>A0A1H3STU1</accession>
<organism evidence="2 3">
    <name type="scientific">Herbiconiux ginsengi</name>
    <dbReference type="NCBI Taxonomy" id="381665"/>
    <lineage>
        <taxon>Bacteria</taxon>
        <taxon>Bacillati</taxon>
        <taxon>Actinomycetota</taxon>
        <taxon>Actinomycetes</taxon>
        <taxon>Micrococcales</taxon>
        <taxon>Microbacteriaceae</taxon>
        <taxon>Herbiconiux</taxon>
    </lineage>
</organism>
<dbReference type="CDD" id="cd04186">
    <property type="entry name" value="GT_2_like_c"/>
    <property type="match status" value="1"/>
</dbReference>
<keyword evidence="3" id="KW-1185">Reference proteome</keyword>
<dbReference type="Pfam" id="PF00535">
    <property type="entry name" value="Glycos_transf_2"/>
    <property type="match status" value="1"/>
</dbReference>